<evidence type="ECO:0000313" key="1">
    <source>
        <dbReference type="EMBL" id="CAJ0571032.1"/>
    </source>
</evidence>
<name>A0AA36FWZ9_9BILA</name>
<dbReference type="EMBL" id="CATQJA010002525">
    <property type="protein sequence ID" value="CAJ0571032.1"/>
    <property type="molecule type" value="Genomic_DNA"/>
</dbReference>
<reference evidence="1" key="1">
    <citation type="submission" date="2023-06" db="EMBL/GenBank/DDBJ databases">
        <authorList>
            <person name="Delattre M."/>
        </authorList>
    </citation>
    <scope>NUCLEOTIDE SEQUENCE</scope>
    <source>
        <strain evidence="1">AF72</strain>
    </source>
</reference>
<dbReference type="AlphaFoldDB" id="A0AA36FWZ9"/>
<feature type="non-terminal residue" evidence="1">
    <location>
        <position position="1"/>
    </location>
</feature>
<accession>A0AA36FWZ9</accession>
<evidence type="ECO:0000313" key="2">
    <source>
        <dbReference type="Proteomes" id="UP001177023"/>
    </source>
</evidence>
<sequence>MLQVKEKPILDEQELQLIHRTLIDSYNQRLRVRIRVFDPVEDKIFEGIVSTEEWAMTLNQYRALAEQLGGEVGKQLTALINELEESRKIIRGKKYPPLLGSKEVAEQIEVDPKNMHHVRKTKLFPDPDVMVGSRPFWYKPSIDEYQERLEEWRSKEKPE</sequence>
<comment type="caution">
    <text evidence="1">The sequence shown here is derived from an EMBL/GenBank/DDBJ whole genome shotgun (WGS) entry which is preliminary data.</text>
</comment>
<proteinExistence type="predicted"/>
<gene>
    <name evidence="1" type="ORF">MSPICULIGERA_LOCUS9459</name>
</gene>
<organism evidence="1 2">
    <name type="scientific">Mesorhabditis spiculigera</name>
    <dbReference type="NCBI Taxonomy" id="96644"/>
    <lineage>
        <taxon>Eukaryota</taxon>
        <taxon>Metazoa</taxon>
        <taxon>Ecdysozoa</taxon>
        <taxon>Nematoda</taxon>
        <taxon>Chromadorea</taxon>
        <taxon>Rhabditida</taxon>
        <taxon>Rhabditina</taxon>
        <taxon>Rhabditomorpha</taxon>
        <taxon>Rhabditoidea</taxon>
        <taxon>Rhabditidae</taxon>
        <taxon>Mesorhabditinae</taxon>
        <taxon>Mesorhabditis</taxon>
    </lineage>
</organism>
<protein>
    <submittedName>
        <fullName evidence="1">Uncharacterized protein</fullName>
    </submittedName>
</protein>
<dbReference type="Proteomes" id="UP001177023">
    <property type="component" value="Unassembled WGS sequence"/>
</dbReference>
<keyword evidence="2" id="KW-1185">Reference proteome</keyword>